<dbReference type="InterPro" id="IPR008969">
    <property type="entry name" value="CarboxyPept-like_regulatory"/>
</dbReference>
<gene>
    <name evidence="9" type="ORF">SAMN05444280_10667</name>
</gene>
<dbReference type="STRING" id="1168035.SAMN05444280_10667"/>
<dbReference type="Pfam" id="PF07715">
    <property type="entry name" value="Plug"/>
    <property type="match status" value="1"/>
</dbReference>
<comment type="subcellular location">
    <subcellularLocation>
        <location evidence="1 7">Cell outer membrane</location>
        <topology evidence="1 7">Multi-pass membrane protein</topology>
    </subcellularLocation>
</comment>
<evidence type="ECO:0000256" key="7">
    <source>
        <dbReference type="PROSITE-ProRule" id="PRU01360"/>
    </source>
</evidence>
<accession>A0A1M6E5X8</accession>
<comment type="similarity">
    <text evidence="7">Belongs to the TonB-dependent receptor family.</text>
</comment>
<evidence type="ECO:0000256" key="4">
    <source>
        <dbReference type="ARBA" id="ARBA00022692"/>
    </source>
</evidence>
<dbReference type="Gene3D" id="2.170.130.10">
    <property type="entry name" value="TonB-dependent receptor, plug domain"/>
    <property type="match status" value="1"/>
</dbReference>
<evidence type="ECO:0000256" key="1">
    <source>
        <dbReference type="ARBA" id="ARBA00004571"/>
    </source>
</evidence>
<keyword evidence="3 7" id="KW-1134">Transmembrane beta strand</keyword>
<proteinExistence type="inferred from homology"/>
<dbReference type="GO" id="GO:0009279">
    <property type="term" value="C:cell outer membrane"/>
    <property type="evidence" value="ECO:0007669"/>
    <property type="project" value="UniProtKB-SubCell"/>
</dbReference>
<organism evidence="9 10">
    <name type="scientific">Tangfeifania diversioriginum</name>
    <dbReference type="NCBI Taxonomy" id="1168035"/>
    <lineage>
        <taxon>Bacteria</taxon>
        <taxon>Pseudomonadati</taxon>
        <taxon>Bacteroidota</taxon>
        <taxon>Bacteroidia</taxon>
        <taxon>Marinilabiliales</taxon>
        <taxon>Prolixibacteraceae</taxon>
        <taxon>Tangfeifania</taxon>
    </lineage>
</organism>
<keyword evidence="10" id="KW-1185">Reference proteome</keyword>
<dbReference type="EMBL" id="FQZE01000006">
    <property type="protein sequence ID" value="SHI80678.1"/>
    <property type="molecule type" value="Genomic_DNA"/>
</dbReference>
<evidence type="ECO:0000256" key="3">
    <source>
        <dbReference type="ARBA" id="ARBA00022452"/>
    </source>
</evidence>
<keyword evidence="2 7" id="KW-0813">Transport</keyword>
<dbReference type="InterPro" id="IPR039426">
    <property type="entry name" value="TonB-dep_rcpt-like"/>
</dbReference>
<dbReference type="PROSITE" id="PS52016">
    <property type="entry name" value="TONB_DEPENDENT_REC_3"/>
    <property type="match status" value="1"/>
</dbReference>
<dbReference type="InterPro" id="IPR037066">
    <property type="entry name" value="Plug_dom_sf"/>
</dbReference>
<dbReference type="AlphaFoldDB" id="A0A1M6E5X8"/>
<evidence type="ECO:0000313" key="10">
    <source>
        <dbReference type="Proteomes" id="UP000184050"/>
    </source>
</evidence>
<dbReference type="SUPFAM" id="SSF49464">
    <property type="entry name" value="Carboxypeptidase regulatory domain-like"/>
    <property type="match status" value="1"/>
</dbReference>
<dbReference type="SUPFAM" id="SSF56935">
    <property type="entry name" value="Porins"/>
    <property type="match status" value="1"/>
</dbReference>
<dbReference type="InterPro" id="IPR023996">
    <property type="entry name" value="TonB-dep_OMP_SusC/RagA"/>
</dbReference>
<evidence type="ECO:0000256" key="6">
    <source>
        <dbReference type="ARBA" id="ARBA00023237"/>
    </source>
</evidence>
<dbReference type="InterPro" id="IPR036942">
    <property type="entry name" value="Beta-barrel_TonB_sf"/>
</dbReference>
<keyword evidence="6 7" id="KW-0998">Cell outer membrane</keyword>
<feature type="domain" description="TonB-dependent receptor plug" evidence="8">
    <location>
        <begin position="180"/>
        <end position="299"/>
    </location>
</feature>
<dbReference type="Gene3D" id="2.40.170.20">
    <property type="entry name" value="TonB-dependent receptor, beta-barrel domain"/>
    <property type="match status" value="1"/>
</dbReference>
<evidence type="ECO:0000313" key="9">
    <source>
        <dbReference type="EMBL" id="SHI80678.1"/>
    </source>
</evidence>
<dbReference type="OrthoDB" id="9768177at2"/>
<reference evidence="9 10" key="1">
    <citation type="submission" date="2016-11" db="EMBL/GenBank/DDBJ databases">
        <authorList>
            <person name="Jaros S."/>
            <person name="Januszkiewicz K."/>
            <person name="Wedrychowicz H."/>
        </authorList>
    </citation>
    <scope>NUCLEOTIDE SEQUENCE [LARGE SCALE GENOMIC DNA]</scope>
    <source>
        <strain evidence="9 10">DSM 27063</strain>
    </source>
</reference>
<name>A0A1M6E5X8_9BACT</name>
<dbReference type="RefSeq" id="WP_073166838.1">
    <property type="nucleotide sequence ID" value="NZ_FQZE01000006.1"/>
</dbReference>
<evidence type="ECO:0000256" key="2">
    <source>
        <dbReference type="ARBA" id="ARBA00022448"/>
    </source>
</evidence>
<protein>
    <submittedName>
        <fullName evidence="9">TonB-linked outer membrane protein, SusC/RagA family</fullName>
    </submittedName>
</protein>
<evidence type="ECO:0000256" key="5">
    <source>
        <dbReference type="ARBA" id="ARBA00023136"/>
    </source>
</evidence>
<sequence length="1108" mass="123842">MKKTFSIATFINSYNKLFVMKRINSETTIVSVTEDYFSPAATKYNKQSFSSMTNQVIYSIFKKCALLGALVFALGLFSVQAQDTLSVSGKVINSAGEPVPNVAVGIEGSFQLPSISDEAGEFTLKVVSQNIWLNVEPSGDYKSKRVYLGERDELVIYLTGTDLSAGNDPISVLNQVRLKRNMISSFSVLNTDQIKREPALSIDQFMQGRVPGLHVTNRSGDPGSGAFTLMRGINSLNASNQPLYVVDGIPMASMGVFGSNLDGYSYNPLLAVNNLNISKATVVKDPLLTAAYGSKASNGLVIIETLDPSATQTVIDLDLRSGYSLAPSNQIPQLNAGQHKTLVSEVLFSSGREEEWIRQEYPNLFLKETSERWVDYQHNTKWQDIIFNNAFFSNLNINVKGGDEIARYGLSFGYMNADGIIKTTGYDGYNLRFVSLLNIFQWLKMNAGVSLSYNLSELKESGKVAQTNPILTSLGKSPMLNPFQYDEEGKELITLAPVDELGVSNPQAVIDNYEASNSNFHFISTLGFEASLKENLVLNSNFGLTYNVLKELIFMPNKGMELYYNKEAINVSKGANNSLSSFYNNTYLKFDKAFGSDHYLTSNTGINIMTTDYEFDWGLTKNAHENDQYRMLQDGTNSLREIGGTNRNWNWVSLYENLTYSYKDRYLASASLSIDGSSRIGDNAANTLKLADIPFGVFYAGGVAWRLSGEPFLRNAAWLEELKLRLSYGKSGNDDIGESNATNYYNAVKFRETVGLYPAVVPNDELTYETVDQLNAGLDISLWGERFVTSIDVYQSVTNNMLIYSPLDAYFGYDFRPENGGKMQNNGIDFGMFYRIIDRPAFNWDIQTSLSVVKNEVLEIKGDKLVTSIPGAEIVNMPGEQANSFYGYIFEGVYTTTEDAINDNLVNERLMPYQGGDVRFADLSGPNGTPDGIINNYDKTVLGSSLPEYFGGLSNTFTYKRWELNAFLQFVYGNEVFNYVRYQNESMDGLENQSTNVLTRWQYEGQETNVPRALWNDPIGNTAFSSRWIEDGSYLRVKNISLSYTIPDEFLSFRNAQFYVSASNLFTFSNYLGYDPEFAYSFTQMEQGIDYGLTPQPRQFIVGIKLGL</sequence>
<evidence type="ECO:0000259" key="8">
    <source>
        <dbReference type="Pfam" id="PF07715"/>
    </source>
</evidence>
<dbReference type="NCBIfam" id="TIGR04056">
    <property type="entry name" value="OMP_RagA_SusC"/>
    <property type="match status" value="1"/>
</dbReference>
<keyword evidence="4 7" id="KW-0812">Transmembrane</keyword>
<dbReference type="Proteomes" id="UP000184050">
    <property type="component" value="Unassembled WGS sequence"/>
</dbReference>
<dbReference type="InterPro" id="IPR012910">
    <property type="entry name" value="Plug_dom"/>
</dbReference>
<keyword evidence="5 7" id="KW-0472">Membrane</keyword>